<keyword evidence="3 5" id="KW-0863">Zinc-finger</keyword>
<proteinExistence type="predicted"/>
<evidence type="ECO:0000256" key="3">
    <source>
        <dbReference type="ARBA" id="ARBA00022771"/>
    </source>
</evidence>
<name>A0A0B2W1A3_TOXCA</name>
<dbReference type="GO" id="GO:0005730">
    <property type="term" value="C:nucleolus"/>
    <property type="evidence" value="ECO:0007669"/>
    <property type="project" value="TreeGrafter"/>
</dbReference>
<evidence type="ECO:0000256" key="4">
    <source>
        <dbReference type="ARBA" id="ARBA00022833"/>
    </source>
</evidence>
<comment type="caution">
    <text evidence="7">The sequence shown here is derived from an EMBL/GenBank/DDBJ whole genome shotgun (WGS) entry which is preliminary data.</text>
</comment>
<keyword evidence="2" id="KW-0677">Repeat</keyword>
<keyword evidence="4" id="KW-0862">Zinc</keyword>
<dbReference type="SMART" id="SM00343">
    <property type="entry name" value="ZnF_C2HC"/>
    <property type="match status" value="3"/>
</dbReference>
<feature type="domain" description="CCHC-type" evidence="6">
    <location>
        <begin position="44"/>
        <end position="57"/>
    </location>
</feature>
<dbReference type="InterPro" id="IPR042246">
    <property type="entry name" value="ZCCHC9"/>
</dbReference>
<dbReference type="PROSITE" id="PS50158">
    <property type="entry name" value="ZF_CCHC"/>
    <property type="match status" value="1"/>
</dbReference>
<dbReference type="GO" id="GO:0019899">
    <property type="term" value="F:enzyme binding"/>
    <property type="evidence" value="ECO:0007669"/>
    <property type="project" value="UniProtKB-ARBA"/>
</dbReference>
<evidence type="ECO:0000259" key="6">
    <source>
        <dbReference type="PROSITE" id="PS50158"/>
    </source>
</evidence>
<evidence type="ECO:0000256" key="5">
    <source>
        <dbReference type="PROSITE-ProRule" id="PRU00047"/>
    </source>
</evidence>
<dbReference type="SUPFAM" id="SSF57756">
    <property type="entry name" value="Retrovirus zinc finger-like domains"/>
    <property type="match status" value="1"/>
</dbReference>
<evidence type="ECO:0000313" key="8">
    <source>
        <dbReference type="Proteomes" id="UP000031036"/>
    </source>
</evidence>
<dbReference type="STRING" id="6265.A0A0B2W1A3"/>
<evidence type="ECO:0000256" key="2">
    <source>
        <dbReference type="ARBA" id="ARBA00022737"/>
    </source>
</evidence>
<dbReference type="GO" id="GO:0003676">
    <property type="term" value="F:nucleic acid binding"/>
    <property type="evidence" value="ECO:0007669"/>
    <property type="project" value="InterPro"/>
</dbReference>
<keyword evidence="8" id="KW-1185">Reference proteome</keyword>
<protein>
    <submittedName>
        <fullName evidence="7">Zinc finger CCHC domain-containing protein 9</fullName>
    </submittedName>
</protein>
<dbReference type="InterPro" id="IPR036875">
    <property type="entry name" value="Znf_CCHC_sf"/>
</dbReference>
<evidence type="ECO:0000256" key="1">
    <source>
        <dbReference type="ARBA" id="ARBA00022723"/>
    </source>
</evidence>
<dbReference type="Gene3D" id="4.10.60.10">
    <property type="entry name" value="Zinc finger, CCHC-type"/>
    <property type="match status" value="1"/>
</dbReference>
<dbReference type="InterPro" id="IPR001878">
    <property type="entry name" value="Znf_CCHC"/>
</dbReference>
<dbReference type="PANTHER" id="PTHR46242">
    <property type="entry name" value="ZINC FINGER CCHC DOMAIN-CONTAINING PROTEIN 9 ZCCHC9"/>
    <property type="match status" value="1"/>
</dbReference>
<dbReference type="PANTHER" id="PTHR46242:SF1">
    <property type="entry name" value="ZINC FINGER CCHC DOMAIN-CONTAINING PROTEIN 9"/>
    <property type="match status" value="1"/>
</dbReference>
<dbReference type="Proteomes" id="UP000031036">
    <property type="component" value="Unassembled WGS sequence"/>
</dbReference>
<keyword evidence="1" id="KW-0479">Metal-binding</keyword>
<dbReference type="GO" id="GO:0008270">
    <property type="term" value="F:zinc ion binding"/>
    <property type="evidence" value="ECO:0007669"/>
    <property type="project" value="UniProtKB-KW"/>
</dbReference>
<organism evidence="7 8">
    <name type="scientific">Toxocara canis</name>
    <name type="common">Canine roundworm</name>
    <dbReference type="NCBI Taxonomy" id="6265"/>
    <lineage>
        <taxon>Eukaryota</taxon>
        <taxon>Metazoa</taxon>
        <taxon>Ecdysozoa</taxon>
        <taxon>Nematoda</taxon>
        <taxon>Chromadorea</taxon>
        <taxon>Rhabditida</taxon>
        <taxon>Spirurina</taxon>
        <taxon>Ascaridomorpha</taxon>
        <taxon>Ascaridoidea</taxon>
        <taxon>Toxocaridae</taxon>
        <taxon>Toxocara</taxon>
    </lineage>
</organism>
<evidence type="ECO:0000313" key="7">
    <source>
        <dbReference type="EMBL" id="KHN87434.1"/>
    </source>
</evidence>
<dbReference type="AlphaFoldDB" id="A0A0B2W1A3"/>
<gene>
    <name evidence="7" type="primary">ZCCHC9</name>
    <name evidence="7" type="ORF">Tcan_15512</name>
</gene>
<reference evidence="7 8" key="1">
    <citation type="submission" date="2014-11" db="EMBL/GenBank/DDBJ databases">
        <title>Genetic blueprint of the zoonotic pathogen Toxocara canis.</title>
        <authorList>
            <person name="Zhu X.-Q."/>
            <person name="Korhonen P.K."/>
            <person name="Cai H."/>
            <person name="Young N.D."/>
            <person name="Nejsum P."/>
            <person name="von Samson-Himmelstjerna G."/>
            <person name="Boag P.R."/>
            <person name="Tan P."/>
            <person name="Li Q."/>
            <person name="Min J."/>
            <person name="Yang Y."/>
            <person name="Wang X."/>
            <person name="Fang X."/>
            <person name="Hall R.S."/>
            <person name="Hofmann A."/>
            <person name="Sternberg P.W."/>
            <person name="Jex A.R."/>
            <person name="Gasser R.B."/>
        </authorList>
    </citation>
    <scope>NUCLEOTIDE SEQUENCE [LARGE SCALE GENOMIC DNA]</scope>
    <source>
        <strain evidence="7">PN_DK_2014</strain>
    </source>
</reference>
<dbReference type="FunFam" id="4.10.60.10:FF:000091">
    <property type="entry name" value="Zinc finger CCHC-type-containing 9"/>
    <property type="match status" value="1"/>
</dbReference>
<dbReference type="OrthoDB" id="3863715at2759"/>
<accession>A0A0B2W1A3</accession>
<dbReference type="EMBL" id="JPKZ01000429">
    <property type="protein sequence ID" value="KHN87434.1"/>
    <property type="molecule type" value="Genomic_DNA"/>
</dbReference>
<sequence length="109" mass="12075">MYSQCPSRDEQTMGAGICFKCGSSEHTLAKCPRKNVKGYPYAVCFVCKQKGHLSRDCDNNPNGIYPDGGSCDICGSQKHLKRDCPELKVQGNDAKETRTFWLSVFCLTA</sequence>
<dbReference type="Pfam" id="PF00098">
    <property type="entry name" value="zf-CCHC"/>
    <property type="match status" value="1"/>
</dbReference>